<dbReference type="EMBL" id="CP063407">
    <property type="protein sequence ID" value="QSZ33046.1"/>
    <property type="molecule type" value="Genomic_DNA"/>
</dbReference>
<sequence length="58" mass="6009">MILARGLGAEGNTRYRVTEASFARHVRCAAAETAFGLDEEAGMASGAAKADPLVSARL</sequence>
<protein>
    <submittedName>
        <fullName evidence="1">Uncharacterized protein</fullName>
    </submittedName>
</protein>
<name>A0A8A3PD90_9HELO</name>
<evidence type="ECO:0000313" key="1">
    <source>
        <dbReference type="EMBL" id="QSZ33046.1"/>
    </source>
</evidence>
<dbReference type="AlphaFoldDB" id="A0A8A3PD90"/>
<gene>
    <name evidence="1" type="ORF">DSL72_002631</name>
</gene>
<proteinExistence type="predicted"/>
<dbReference type="Proteomes" id="UP000672032">
    <property type="component" value="Chromosome 3"/>
</dbReference>
<keyword evidence="2" id="KW-1185">Reference proteome</keyword>
<accession>A0A8A3PD90</accession>
<reference evidence="1" key="1">
    <citation type="submission" date="2020-10" db="EMBL/GenBank/DDBJ databases">
        <title>Genome Sequence of Monilinia vaccinii-corymbosi Sheds Light on Mummy Berry Disease Infection of Blueberry and Mating Type.</title>
        <authorList>
            <person name="Yow A.G."/>
            <person name="Zhang Y."/>
            <person name="Bansal K."/>
            <person name="Eacker S.M."/>
            <person name="Sullivan S."/>
            <person name="Liachko I."/>
            <person name="Cubeta M.A."/>
            <person name="Rollins J.A."/>
            <person name="Ashrafi H."/>
        </authorList>
    </citation>
    <scope>NUCLEOTIDE SEQUENCE</scope>
    <source>
        <strain evidence="1">RL-1</strain>
    </source>
</reference>
<organism evidence="1 2">
    <name type="scientific">Monilinia vaccinii-corymbosi</name>
    <dbReference type="NCBI Taxonomy" id="61207"/>
    <lineage>
        <taxon>Eukaryota</taxon>
        <taxon>Fungi</taxon>
        <taxon>Dikarya</taxon>
        <taxon>Ascomycota</taxon>
        <taxon>Pezizomycotina</taxon>
        <taxon>Leotiomycetes</taxon>
        <taxon>Helotiales</taxon>
        <taxon>Sclerotiniaceae</taxon>
        <taxon>Monilinia</taxon>
    </lineage>
</organism>
<evidence type="ECO:0000313" key="2">
    <source>
        <dbReference type="Proteomes" id="UP000672032"/>
    </source>
</evidence>